<evidence type="ECO:0000313" key="3">
    <source>
        <dbReference type="Proteomes" id="UP000219356"/>
    </source>
</evidence>
<dbReference type="EMBL" id="OBEK01000002">
    <property type="protein sequence ID" value="SNZ11431.1"/>
    <property type="molecule type" value="Genomic_DNA"/>
</dbReference>
<sequence>MTVKDALENQASASFAYIRRDNMLTFQKLETKRIVLDQVKMQDAPYLFATLSDENVTQFYGMDPLQSIEEAERVISSFRCGLQEGRVIRWGMYCKEAGSFLGTIGLHQVNRSNMRAEIGYELHPDHWKKGYANEAMQAVLRYCFEEIELLRIGAMVYPENTASAALLEKQGFLREGLLRSYYYHGGKTHDAHVYGLLREEWEAS</sequence>
<accession>A0A285NUT8</accession>
<dbReference type="SUPFAM" id="SSF55729">
    <property type="entry name" value="Acyl-CoA N-acyltransferases (Nat)"/>
    <property type="match status" value="1"/>
</dbReference>
<gene>
    <name evidence="2" type="ORF">SAMN05421503_2044</name>
</gene>
<reference evidence="3" key="1">
    <citation type="submission" date="2017-09" db="EMBL/GenBank/DDBJ databases">
        <authorList>
            <person name="Varghese N."/>
            <person name="Submissions S."/>
        </authorList>
    </citation>
    <scope>NUCLEOTIDE SEQUENCE [LARGE SCALE GENOMIC DNA]</scope>
    <source>
        <strain evidence="3">CGMCC 1.8913</strain>
    </source>
</reference>
<organism evidence="2 3">
    <name type="scientific">Terribacillus aidingensis</name>
    <dbReference type="NCBI Taxonomy" id="586416"/>
    <lineage>
        <taxon>Bacteria</taxon>
        <taxon>Bacillati</taxon>
        <taxon>Bacillota</taxon>
        <taxon>Bacilli</taxon>
        <taxon>Bacillales</taxon>
        <taxon>Bacillaceae</taxon>
        <taxon>Terribacillus</taxon>
    </lineage>
</organism>
<evidence type="ECO:0000313" key="2">
    <source>
        <dbReference type="EMBL" id="SNZ11431.1"/>
    </source>
</evidence>
<evidence type="ECO:0000259" key="1">
    <source>
        <dbReference type="PROSITE" id="PS51186"/>
    </source>
</evidence>
<dbReference type="PANTHER" id="PTHR43792">
    <property type="entry name" value="GNAT FAMILY, PUTATIVE (AFU_ORTHOLOGUE AFUA_3G00765)-RELATED-RELATED"/>
    <property type="match status" value="1"/>
</dbReference>
<dbReference type="Pfam" id="PF13302">
    <property type="entry name" value="Acetyltransf_3"/>
    <property type="match status" value="1"/>
</dbReference>
<dbReference type="InterPro" id="IPR016181">
    <property type="entry name" value="Acyl_CoA_acyltransferase"/>
</dbReference>
<dbReference type="Proteomes" id="UP000219356">
    <property type="component" value="Unassembled WGS sequence"/>
</dbReference>
<dbReference type="GO" id="GO:0005737">
    <property type="term" value="C:cytoplasm"/>
    <property type="evidence" value="ECO:0007669"/>
    <property type="project" value="TreeGrafter"/>
</dbReference>
<protein>
    <submittedName>
        <fullName evidence="2">Ribosomal-protein-alanine N-acetyltransferase</fullName>
    </submittedName>
</protein>
<dbReference type="InterPro" id="IPR051531">
    <property type="entry name" value="N-acetyltransferase"/>
</dbReference>
<dbReference type="Gene3D" id="3.40.630.30">
    <property type="match status" value="1"/>
</dbReference>
<dbReference type="OrthoDB" id="9785602at2"/>
<feature type="domain" description="N-acetyltransferase" evidence="1">
    <location>
        <begin position="34"/>
        <end position="200"/>
    </location>
</feature>
<dbReference type="PANTHER" id="PTHR43792:SF9">
    <property type="entry name" value="RIBOSOMAL-PROTEIN-ALANINE ACETYLTRANSFERASE"/>
    <property type="match status" value="1"/>
</dbReference>
<name>A0A285NUT8_9BACI</name>
<keyword evidence="2" id="KW-0808">Transferase</keyword>
<keyword evidence="3" id="KW-1185">Reference proteome</keyword>
<dbReference type="AlphaFoldDB" id="A0A285NUT8"/>
<dbReference type="GO" id="GO:0008999">
    <property type="term" value="F:protein-N-terminal-alanine acetyltransferase activity"/>
    <property type="evidence" value="ECO:0007669"/>
    <property type="project" value="TreeGrafter"/>
</dbReference>
<proteinExistence type="predicted"/>
<dbReference type="PROSITE" id="PS51186">
    <property type="entry name" value="GNAT"/>
    <property type="match status" value="1"/>
</dbReference>
<dbReference type="InterPro" id="IPR000182">
    <property type="entry name" value="GNAT_dom"/>
</dbReference>